<feature type="region of interest" description="Disordered" evidence="1">
    <location>
        <begin position="117"/>
        <end position="153"/>
    </location>
</feature>
<evidence type="ECO:0000313" key="5">
    <source>
        <dbReference type="Proteomes" id="UP000317167"/>
    </source>
</evidence>
<feature type="region of interest" description="Disordered" evidence="1">
    <location>
        <begin position="40"/>
        <end position="105"/>
    </location>
</feature>
<dbReference type="RefSeq" id="WP_143458735.1">
    <property type="nucleotide sequence ID" value="NZ_VJWV01000001.1"/>
</dbReference>
<dbReference type="EMBL" id="VJWV01000001">
    <property type="protein sequence ID" value="TRW75847.1"/>
    <property type="molecule type" value="Genomic_DNA"/>
</dbReference>
<accession>A0A552Z8N3</accession>
<sequence length="857" mass="91885">MENQKKHFQMKSSSKFWLLSTGILLSLLVTSHPLAVKADENSAVTPPSKTEAVTNPTVNSSLAASDSTTEGNTGSSQAEVPTSQVSSSTLEASSPTSQASLVPSASLSSSTSTAQASSAEGSASSSGVSASMSSSSAPTSSSTSKAPSVPLDSSKANVTIASSLSASGTIINPALTNGSIASQANGQDPVISSISATGSVANDITGPSTLDDVNITIKANNLVSNNFLTPDGLHWSANTEVIPITGQVTGQISTENFGQTDGPTIPATTYTMNPGDSGRITNIGTTLAGTTLDMIYQVISTDAASWQNPSESSTACPIGLAFTGEQNIANSDGNSIVALYFGANNVNINYQIVVHNTTLQLPVLASFITTDIDVAQGVKTNLANLLTVIPKTTNLATEASGIIYDTTLSDTDLNGQASLPYGGYLGVGFLSNFDYDFYSPAPARAGNSYQYSQGVRYDLFGSALQAHLTTQVRDIVYLNYYDADENNQLIVPQHQFIWFPNVPWNVPVSTFPHYQYGWQNQATNGNTINVGDYYHIQSTVTYDYYGTDGVYLGQESTTGLYGHAYSVKAPYQFGNYFIEGSTTRSGLYPNHDETLDVYYKYVPPIVYYNTSNPYSTTYYANGYEYVPNYIPPVVYYASTYGYYGTYSSNSENYGGDYSAGSEENYSNNTSGNTDSGNSHSSNSTKRKNNSSSTQNILSRVANSISSFIRGLPDRIYGYLKDEFGTGLSHFISTNMTNKFFKKLSNIINLKGTLERLFYGIDFFKAYEHNHDVTVSLFETYIDNWLINPAIDDWATDIGVDASVEAFGIAMSIGLWMIAVAIGGVVLLAFKALAWALESITDGLVNDFIDSVVERFRG</sequence>
<gene>
    <name evidence="4" type="ORF">FNJ53_02210</name>
</gene>
<keyword evidence="2" id="KW-0472">Membrane</keyword>
<feature type="signal peptide" evidence="3">
    <location>
        <begin position="1"/>
        <end position="38"/>
    </location>
</feature>
<feature type="chain" id="PRO_5022128389" evidence="3">
    <location>
        <begin position="39"/>
        <end position="857"/>
    </location>
</feature>
<feature type="region of interest" description="Disordered" evidence="1">
    <location>
        <begin position="658"/>
        <end position="694"/>
    </location>
</feature>
<name>A0A552Z8N3_9LACT</name>
<dbReference type="AlphaFoldDB" id="A0A552Z8N3"/>
<organism evidence="4 5">
    <name type="scientific">Lactococcus lactis</name>
    <dbReference type="NCBI Taxonomy" id="1358"/>
    <lineage>
        <taxon>Bacteria</taxon>
        <taxon>Bacillati</taxon>
        <taxon>Bacillota</taxon>
        <taxon>Bacilli</taxon>
        <taxon>Lactobacillales</taxon>
        <taxon>Streptococcaceae</taxon>
        <taxon>Lactococcus</taxon>
    </lineage>
</organism>
<evidence type="ECO:0000256" key="3">
    <source>
        <dbReference type="SAM" id="SignalP"/>
    </source>
</evidence>
<evidence type="ECO:0000313" key="4">
    <source>
        <dbReference type="EMBL" id="TRW75847.1"/>
    </source>
</evidence>
<protein>
    <submittedName>
        <fullName evidence="4">Cell wall anchor protein</fullName>
    </submittedName>
</protein>
<evidence type="ECO:0000256" key="2">
    <source>
        <dbReference type="SAM" id="Phobius"/>
    </source>
</evidence>
<keyword evidence="3" id="KW-0732">Signal</keyword>
<reference evidence="4 5" key="1">
    <citation type="submission" date="2019-07" db="EMBL/GenBank/DDBJ databases">
        <title>Draft genome of 7 Lactococcus lactis strains isolated from an artisanal cheese production.</title>
        <authorList>
            <person name="Biolcati F."/>
            <person name="Bottero M.T."/>
            <person name="Dalmasso A."/>
            <person name="Mcauliffe O."/>
        </authorList>
    </citation>
    <scope>NUCLEOTIDE SEQUENCE [LARGE SCALE GENOMIC DNA]</scope>
    <source>
        <strain evidence="4 5">MRS45.2</strain>
    </source>
</reference>
<feature type="compositionally biased region" description="Low complexity" evidence="1">
    <location>
        <begin position="664"/>
        <end position="694"/>
    </location>
</feature>
<proteinExistence type="predicted"/>
<evidence type="ECO:0000256" key="1">
    <source>
        <dbReference type="SAM" id="MobiDB-lite"/>
    </source>
</evidence>
<feature type="compositionally biased region" description="Polar residues" evidence="1">
    <location>
        <begin position="42"/>
        <end position="85"/>
    </location>
</feature>
<feature type="compositionally biased region" description="Low complexity" evidence="1">
    <location>
        <begin position="117"/>
        <end position="144"/>
    </location>
</feature>
<comment type="caution">
    <text evidence="4">The sequence shown here is derived from an EMBL/GenBank/DDBJ whole genome shotgun (WGS) entry which is preliminary data.</text>
</comment>
<feature type="compositionally biased region" description="Low complexity" evidence="1">
    <location>
        <begin position="86"/>
        <end position="105"/>
    </location>
</feature>
<keyword evidence="2" id="KW-1133">Transmembrane helix</keyword>
<dbReference type="Proteomes" id="UP000317167">
    <property type="component" value="Unassembled WGS sequence"/>
</dbReference>
<feature type="transmembrane region" description="Helical" evidence="2">
    <location>
        <begin position="805"/>
        <end position="829"/>
    </location>
</feature>
<keyword evidence="2" id="KW-0812">Transmembrane</keyword>